<dbReference type="CDD" id="cd16232">
    <property type="entry name" value="EFh_SPARC_TICN"/>
    <property type="match status" value="1"/>
</dbReference>
<dbReference type="SUPFAM" id="SSF57610">
    <property type="entry name" value="Thyroglobulin type-1 domain"/>
    <property type="match status" value="1"/>
</dbReference>
<accession>A0ABM0JG68</accession>
<dbReference type="PROSITE" id="PS00018">
    <property type="entry name" value="EF_HAND_1"/>
    <property type="match status" value="2"/>
</dbReference>
<proteinExistence type="predicted"/>
<feature type="domain" description="Thyroglobulin type-1" evidence="10">
    <location>
        <begin position="317"/>
        <end position="382"/>
    </location>
</feature>
<name>A0ABM0JG68_APLCA</name>
<dbReference type="Proteomes" id="UP000694888">
    <property type="component" value="Unplaced"/>
</dbReference>
<evidence type="ECO:0000256" key="6">
    <source>
        <dbReference type="ARBA" id="ARBA00023180"/>
    </source>
</evidence>
<dbReference type="InterPro" id="IPR000716">
    <property type="entry name" value="Thyroglobulin_1"/>
</dbReference>
<dbReference type="InterPro" id="IPR036857">
    <property type="entry name" value="Thyroglobulin_1_sf"/>
</dbReference>
<evidence type="ECO:0000259" key="10">
    <source>
        <dbReference type="PROSITE" id="PS51162"/>
    </source>
</evidence>
<feature type="compositionally biased region" description="Basic residues" evidence="8">
    <location>
        <begin position="57"/>
        <end position="70"/>
    </location>
</feature>
<reference evidence="12" key="1">
    <citation type="submission" date="2025-08" db="UniProtKB">
        <authorList>
            <consortium name="RefSeq"/>
        </authorList>
    </citation>
    <scope>IDENTIFICATION</scope>
</reference>
<evidence type="ECO:0000313" key="12">
    <source>
        <dbReference type="RefSeq" id="XP_005092964.1"/>
    </source>
</evidence>
<feature type="chain" id="PRO_5045822351" evidence="9">
    <location>
        <begin position="21"/>
        <end position="396"/>
    </location>
</feature>
<dbReference type="PROSITE" id="PS00484">
    <property type="entry name" value="THYROGLOBULIN_1_1"/>
    <property type="match status" value="1"/>
</dbReference>
<keyword evidence="4" id="KW-0106">Calcium</keyword>
<feature type="compositionally biased region" description="Basic and acidic residues" evidence="8">
    <location>
        <begin position="43"/>
        <end position="56"/>
    </location>
</feature>
<keyword evidence="5" id="KW-1015">Disulfide bond</keyword>
<dbReference type="PANTHER" id="PTHR13866">
    <property type="entry name" value="SPARC OSTEONECTIN"/>
    <property type="match status" value="1"/>
</dbReference>
<evidence type="ECO:0000256" key="7">
    <source>
        <dbReference type="PROSITE-ProRule" id="PRU00500"/>
    </source>
</evidence>
<dbReference type="PANTHER" id="PTHR13866:SF30">
    <property type="match status" value="1"/>
</dbReference>
<dbReference type="CDD" id="cd00191">
    <property type="entry name" value="TY"/>
    <property type="match status" value="1"/>
</dbReference>
<evidence type="ECO:0000256" key="2">
    <source>
        <dbReference type="ARBA" id="ARBA00022525"/>
    </source>
</evidence>
<feature type="region of interest" description="Disordered" evidence="8">
    <location>
        <begin position="26"/>
        <end position="70"/>
    </location>
</feature>
<dbReference type="InterPro" id="IPR018247">
    <property type="entry name" value="EF_Hand_1_Ca_BS"/>
</dbReference>
<evidence type="ECO:0000256" key="9">
    <source>
        <dbReference type="SAM" id="SignalP"/>
    </source>
</evidence>
<dbReference type="Pfam" id="PF00086">
    <property type="entry name" value="Thyroglobulin_1"/>
    <property type="match status" value="1"/>
</dbReference>
<sequence>MKNFVILLAICCVILVLSEASKSKKEWRQKKYSKKLGHHHGHNGMDKKAHRMEGGHHHGHHKMKGKHHKRGKVSHKKHLAWLKVKSAADCGLQCGHGEVCISGPVDTKPLCVRKKDLKKSMKLFHRYQKKEMKAWRKFQRENYSGIKDHEYYKFDSSMADMKKKHLDKHGYSHHLDLHKGKHMKKPHVPGLVGKEECTTSEFSQMRTRMMGWFHLLHGQDHLAKKQAGNIKHFHKHVSVKKELREHDGNRCECFKSAMWQFNQMDKNGDDHLNEFEMSVMEENSMEPCMRPYLTSCDRNADGKLSSDEWCCCFANVVAPCFKKLDEIRRSGKPVTYMPRCDKEGYYMREQCMGETKDAFKCWCVDYNGNPYKGTEKEGRAHCSKMALQMYEDGRNV</sequence>
<dbReference type="SUPFAM" id="SSF47473">
    <property type="entry name" value="EF-hand"/>
    <property type="match status" value="1"/>
</dbReference>
<dbReference type="Gene3D" id="4.10.800.10">
    <property type="entry name" value="Thyroglobulin type-1"/>
    <property type="match status" value="1"/>
</dbReference>
<comment type="subcellular location">
    <subcellularLocation>
        <location evidence="1">Secreted</location>
    </subcellularLocation>
</comment>
<dbReference type="Gene3D" id="1.10.238.10">
    <property type="entry name" value="EF-hand"/>
    <property type="match status" value="1"/>
</dbReference>
<keyword evidence="2" id="KW-0964">Secreted</keyword>
<gene>
    <name evidence="12" type="primary">LOC101858330</name>
</gene>
<keyword evidence="6" id="KW-0325">Glycoprotein</keyword>
<evidence type="ECO:0000256" key="5">
    <source>
        <dbReference type="ARBA" id="ARBA00023157"/>
    </source>
</evidence>
<evidence type="ECO:0000256" key="4">
    <source>
        <dbReference type="ARBA" id="ARBA00022837"/>
    </source>
</evidence>
<keyword evidence="11" id="KW-1185">Reference proteome</keyword>
<evidence type="ECO:0000256" key="8">
    <source>
        <dbReference type="SAM" id="MobiDB-lite"/>
    </source>
</evidence>
<feature type="signal peptide" evidence="9">
    <location>
        <begin position="1"/>
        <end position="20"/>
    </location>
</feature>
<dbReference type="Pfam" id="PF10591">
    <property type="entry name" value="SPARC_Ca_bdg"/>
    <property type="match status" value="1"/>
</dbReference>
<comment type="caution">
    <text evidence="7">Lacks conserved residue(s) required for the propagation of feature annotation.</text>
</comment>
<evidence type="ECO:0000313" key="11">
    <source>
        <dbReference type="Proteomes" id="UP000694888"/>
    </source>
</evidence>
<organism evidence="11 12">
    <name type="scientific">Aplysia californica</name>
    <name type="common">California sea hare</name>
    <dbReference type="NCBI Taxonomy" id="6500"/>
    <lineage>
        <taxon>Eukaryota</taxon>
        <taxon>Metazoa</taxon>
        <taxon>Spiralia</taxon>
        <taxon>Lophotrochozoa</taxon>
        <taxon>Mollusca</taxon>
        <taxon>Gastropoda</taxon>
        <taxon>Heterobranchia</taxon>
        <taxon>Euthyneura</taxon>
        <taxon>Tectipleura</taxon>
        <taxon>Aplysiida</taxon>
        <taxon>Aplysioidea</taxon>
        <taxon>Aplysiidae</taxon>
        <taxon>Aplysia</taxon>
    </lineage>
</organism>
<dbReference type="InterPro" id="IPR011992">
    <property type="entry name" value="EF-hand-dom_pair"/>
</dbReference>
<evidence type="ECO:0000256" key="3">
    <source>
        <dbReference type="ARBA" id="ARBA00022729"/>
    </source>
</evidence>
<keyword evidence="3 9" id="KW-0732">Signal</keyword>
<dbReference type="InterPro" id="IPR019577">
    <property type="entry name" value="SPARC/Testican_Ca-bd-dom"/>
</dbReference>
<dbReference type="SMART" id="SM00211">
    <property type="entry name" value="TY"/>
    <property type="match status" value="1"/>
</dbReference>
<dbReference type="PROSITE" id="PS51162">
    <property type="entry name" value="THYROGLOBULIN_1_2"/>
    <property type="match status" value="1"/>
</dbReference>
<protein>
    <submittedName>
        <fullName evidence="12">Proteoglycan Cow</fullName>
    </submittedName>
</protein>
<evidence type="ECO:0000256" key="1">
    <source>
        <dbReference type="ARBA" id="ARBA00004613"/>
    </source>
</evidence>
<dbReference type="GeneID" id="101858330"/>
<feature type="compositionally biased region" description="Basic residues" evidence="8">
    <location>
        <begin position="27"/>
        <end position="42"/>
    </location>
</feature>
<dbReference type="RefSeq" id="XP_005092964.1">
    <property type="nucleotide sequence ID" value="XM_005092907.2"/>
</dbReference>